<feature type="chain" id="PRO_5032766236" evidence="1">
    <location>
        <begin position="19"/>
        <end position="521"/>
    </location>
</feature>
<feature type="signal peptide" evidence="1">
    <location>
        <begin position="1"/>
        <end position="18"/>
    </location>
</feature>
<dbReference type="AlphaFoldDB" id="A0A840D209"/>
<proteinExistence type="predicted"/>
<organism evidence="2 3">
    <name type="scientific">Bacteroides reticulotermitis</name>
    <dbReference type="NCBI Taxonomy" id="1133319"/>
    <lineage>
        <taxon>Bacteria</taxon>
        <taxon>Pseudomonadati</taxon>
        <taxon>Bacteroidota</taxon>
        <taxon>Bacteroidia</taxon>
        <taxon>Bacteroidales</taxon>
        <taxon>Bacteroidaceae</taxon>
        <taxon>Bacteroides</taxon>
    </lineage>
</organism>
<comment type="caution">
    <text evidence="2">The sequence shown here is derived from an EMBL/GenBank/DDBJ whole genome shotgun (WGS) entry which is preliminary data.</text>
</comment>
<evidence type="ECO:0000256" key="1">
    <source>
        <dbReference type="SAM" id="SignalP"/>
    </source>
</evidence>
<dbReference type="RefSeq" id="WP_044164668.1">
    <property type="nucleotide sequence ID" value="NZ_JACIER010000010.1"/>
</dbReference>
<keyword evidence="3" id="KW-1185">Reference proteome</keyword>
<evidence type="ECO:0000313" key="2">
    <source>
        <dbReference type="EMBL" id="MBB4044849.1"/>
    </source>
</evidence>
<gene>
    <name evidence="2" type="ORF">GGR06_002647</name>
</gene>
<evidence type="ECO:0000313" key="3">
    <source>
        <dbReference type="Proteomes" id="UP000560658"/>
    </source>
</evidence>
<protein>
    <submittedName>
        <fullName evidence="2">Uncharacterized protein</fullName>
    </submittedName>
</protein>
<dbReference type="Proteomes" id="UP000560658">
    <property type="component" value="Unassembled WGS sequence"/>
</dbReference>
<name>A0A840D209_9BACE</name>
<dbReference type="EMBL" id="JACIER010000010">
    <property type="protein sequence ID" value="MBB4044849.1"/>
    <property type="molecule type" value="Genomic_DNA"/>
</dbReference>
<accession>A0A840D209</accession>
<keyword evidence="1" id="KW-0732">Signal</keyword>
<sequence length="521" mass="60287">MKKHLLLFTIFCCISSLAEIKATAQIGDRLVIGKDTLELLDCPIVYDPLLRAKVDQRLLKKVESTACWRGYIATWRIENGKIYLEEIREGWDRNEKYTPVSLEGIFDAYKDEEGRILASWFNVKIYAGSGRIVQLDGDGFERKYENEMMYDICKGIVINEQHYRNYVKKASLAKRQSVENIVKFNFNGDLFPELADKRVTADLIIQPNINGQIDRINTITWEINREWGISLAPDHPYMKELKRCVDLIPDWEVAFIRGKIEEIRLVVCLWDKKGCRSLAQPADNPDSIYIDQKRYALRGFPLQYDTQIYARLLPFLPVNGLRNYTAIWELADKRLFLKSIQLWKTSDPFPLKSIFPEARPGEPIEATWYSGELFCTQGNDLTYGSNKAYYPTEIFCTLKDGVLTSQTAYQNFRKSMTQQNYNDCLRSLQSINWNLKPEFVGKNIQVSCDVAPNQIGKADKLTIKINVSGSGEDKTKYTITDPENPYIKACRKTLEPVSWSVQYKRGQVLPTHESFFVWNIR</sequence>
<reference evidence="2" key="1">
    <citation type="submission" date="2020-08" db="EMBL/GenBank/DDBJ databases">
        <title>Genomic Encyclopedia of Type Strains, Phase IV (KMG-IV): sequencing the most valuable type-strain genomes for metagenomic binning, comparative biology and taxonomic classification.</title>
        <authorList>
            <person name="Goeker M."/>
        </authorList>
    </citation>
    <scope>NUCLEOTIDE SEQUENCE [LARGE SCALE GENOMIC DNA]</scope>
    <source>
        <strain evidence="2">DSM 105720</strain>
    </source>
</reference>